<dbReference type="GO" id="GO:0005737">
    <property type="term" value="C:cytoplasm"/>
    <property type="evidence" value="ECO:0007669"/>
    <property type="project" value="TreeGrafter"/>
</dbReference>
<evidence type="ECO:0000256" key="1">
    <source>
        <dbReference type="ARBA" id="ARBA00001911"/>
    </source>
</evidence>
<reference evidence="6 7" key="1">
    <citation type="submission" date="2013-04" db="EMBL/GenBank/DDBJ databases">
        <title>The Genome Sequence of Bacteroides thetaiotaomicron dnLKV9.</title>
        <authorList>
            <consortium name="The Broad Institute Genomics Platform"/>
            <consortium name="The Broad Institute Genome Sequencing Center for Infectious Disease"/>
            <person name="Earl A."/>
            <person name="Xavier R."/>
            <person name="Kuhn K."/>
            <person name="Stappenbeck T."/>
            <person name="Walker B."/>
            <person name="Young S."/>
            <person name="Zeng Q."/>
            <person name="Gargeya S."/>
            <person name="Fitzgerald M."/>
            <person name="Haas B."/>
            <person name="Abouelleil A."/>
            <person name="Allen A.W."/>
            <person name="Alvarado L."/>
            <person name="Arachchi H.M."/>
            <person name="Berlin A.M."/>
            <person name="Chapman S.B."/>
            <person name="Gainer-Dewar J."/>
            <person name="Goldberg J."/>
            <person name="Griggs A."/>
            <person name="Gujja S."/>
            <person name="Hansen M."/>
            <person name="Howarth C."/>
            <person name="Imamovic A."/>
            <person name="Ireland A."/>
            <person name="Larimer J."/>
            <person name="McCowan C."/>
            <person name="Murphy C."/>
            <person name="Pearson M."/>
            <person name="Poon T.W."/>
            <person name="Priest M."/>
            <person name="Roberts A."/>
            <person name="Saif S."/>
            <person name="Shea T."/>
            <person name="Sisk P."/>
            <person name="Sykes S."/>
            <person name="Wortman J."/>
            <person name="Nusbaum C."/>
            <person name="Birren B."/>
        </authorList>
    </citation>
    <scope>NUCLEOTIDE SEQUENCE [LARGE SCALE GENOMIC DNA]</scope>
    <source>
        <strain evidence="7">dnLKV9</strain>
    </source>
</reference>
<dbReference type="GO" id="GO:0070403">
    <property type="term" value="F:NAD+ binding"/>
    <property type="evidence" value="ECO:0007669"/>
    <property type="project" value="InterPro"/>
</dbReference>
<keyword evidence="2" id="KW-0210">Decarboxylase</keyword>
<dbReference type="PATRIC" id="fig|1235785.3.peg.1606"/>
<sequence length="336" mass="37852">MNKILQEDINEFVKNFALGKELKDSSFLITGSTGLIGSILIHCLLALKENIRIVAPVRNKEKARNMFSTDEQIEFVECDLISYDYNQLGYVDYVIHCAAPTASKFFVKHPVETIDIIYSISSSLLKYSVLHKVKGFLYLSSLEVYGGLNSEELITEDMQGYLDISDIRSSYPMAKRMVENLCCSYVKEYGVSAKIARLTQTTGAGISKDDNRVIAQFARCGIEGKDIVLHTTGESARPYCYTIDAISAMLYILLKGENGSVYNIANEKTYISAKDLAFWVKEHINNSINVKIQLNDNMGYASTSKLLLSTAKLQQLGWYARYELDEVFVKLSKYLQ</sequence>
<dbReference type="SUPFAM" id="SSF51735">
    <property type="entry name" value="NAD(P)-binding Rossmann-fold domains"/>
    <property type="match status" value="1"/>
</dbReference>
<dbReference type="GO" id="GO:0042732">
    <property type="term" value="P:D-xylose metabolic process"/>
    <property type="evidence" value="ECO:0007669"/>
    <property type="project" value="InterPro"/>
</dbReference>
<organism evidence="6 7">
    <name type="scientific">Bacteroides thetaiotaomicron dnLKV9</name>
    <dbReference type="NCBI Taxonomy" id="1235785"/>
    <lineage>
        <taxon>Bacteria</taxon>
        <taxon>Pseudomonadati</taxon>
        <taxon>Bacteroidota</taxon>
        <taxon>Bacteroidia</taxon>
        <taxon>Bacteroidales</taxon>
        <taxon>Bacteroidaceae</taxon>
        <taxon>Bacteroides</taxon>
    </lineage>
</organism>
<evidence type="ECO:0000256" key="2">
    <source>
        <dbReference type="ARBA" id="ARBA00022793"/>
    </source>
</evidence>
<evidence type="ECO:0000313" key="6">
    <source>
        <dbReference type="EMBL" id="EOS01233.1"/>
    </source>
</evidence>
<proteinExistence type="predicted"/>
<keyword evidence="3" id="KW-0520">NAD</keyword>
<dbReference type="PANTHER" id="PTHR43078">
    <property type="entry name" value="UDP-GLUCURONIC ACID DECARBOXYLASE-RELATED"/>
    <property type="match status" value="1"/>
</dbReference>
<dbReference type="InterPro" id="IPR001509">
    <property type="entry name" value="Epimerase_deHydtase"/>
</dbReference>
<dbReference type="InterPro" id="IPR044516">
    <property type="entry name" value="UXS-like"/>
</dbReference>
<dbReference type="InterPro" id="IPR036291">
    <property type="entry name" value="NAD(P)-bd_dom_sf"/>
</dbReference>
<evidence type="ECO:0000259" key="5">
    <source>
        <dbReference type="Pfam" id="PF01370"/>
    </source>
</evidence>
<evidence type="ECO:0000256" key="4">
    <source>
        <dbReference type="ARBA" id="ARBA00023239"/>
    </source>
</evidence>
<comment type="cofactor">
    <cofactor evidence="1">
        <name>NAD(+)</name>
        <dbReference type="ChEBI" id="CHEBI:57540"/>
    </cofactor>
</comment>
<feature type="domain" description="NAD-dependent epimerase/dehydratase" evidence="5">
    <location>
        <begin position="28"/>
        <end position="265"/>
    </location>
</feature>
<gene>
    <name evidence="6" type="ORF">C799_01611</name>
</gene>
<protein>
    <recommendedName>
        <fullName evidence="5">NAD-dependent epimerase/dehydratase domain-containing protein</fullName>
    </recommendedName>
</protein>
<dbReference type="EMBL" id="ASSM01000008">
    <property type="protein sequence ID" value="EOS01233.1"/>
    <property type="molecule type" value="Genomic_DNA"/>
</dbReference>
<dbReference type="PANTHER" id="PTHR43078:SF6">
    <property type="entry name" value="UDP-GLUCURONIC ACID DECARBOXYLASE 1"/>
    <property type="match status" value="1"/>
</dbReference>
<evidence type="ECO:0000256" key="3">
    <source>
        <dbReference type="ARBA" id="ARBA00023027"/>
    </source>
</evidence>
<dbReference type="AlphaFoldDB" id="R9HB15"/>
<dbReference type="RefSeq" id="WP_016267860.1">
    <property type="nucleotide sequence ID" value="NZ_KE159459.1"/>
</dbReference>
<evidence type="ECO:0000313" key="7">
    <source>
        <dbReference type="Proteomes" id="UP000014207"/>
    </source>
</evidence>
<dbReference type="Gene3D" id="3.40.50.720">
    <property type="entry name" value="NAD(P)-binding Rossmann-like Domain"/>
    <property type="match status" value="1"/>
</dbReference>
<dbReference type="Proteomes" id="UP000014207">
    <property type="component" value="Unassembled WGS sequence"/>
</dbReference>
<dbReference type="GO" id="GO:0048040">
    <property type="term" value="F:UDP-glucuronate decarboxylase activity"/>
    <property type="evidence" value="ECO:0007669"/>
    <property type="project" value="TreeGrafter"/>
</dbReference>
<name>R9HB15_BACT4</name>
<dbReference type="HOGENOM" id="CLU_007383_4_0_10"/>
<keyword evidence="4" id="KW-0456">Lyase</keyword>
<dbReference type="Pfam" id="PF01370">
    <property type="entry name" value="Epimerase"/>
    <property type="match status" value="1"/>
</dbReference>
<comment type="caution">
    <text evidence="6">The sequence shown here is derived from an EMBL/GenBank/DDBJ whole genome shotgun (WGS) entry which is preliminary data.</text>
</comment>
<accession>R9HB15</accession>